<dbReference type="PANTHER" id="PTHR34315:SF1">
    <property type="entry name" value="INTRADIOL RING-CLEAVAGE DIOXYGENASES DOMAIN-CONTAINING PROTEIN-RELATED"/>
    <property type="match status" value="1"/>
</dbReference>
<dbReference type="EMBL" id="KZ679263">
    <property type="protein sequence ID" value="PTB39811.1"/>
    <property type="molecule type" value="Genomic_DNA"/>
</dbReference>
<protein>
    <recommendedName>
        <fullName evidence="2">Intradiol ring-cleavage dioxygenases domain-containing protein</fullName>
    </recommendedName>
</protein>
<evidence type="ECO:0000313" key="3">
    <source>
        <dbReference type="EMBL" id="PTB39811.1"/>
    </source>
</evidence>
<dbReference type="PANTHER" id="PTHR34315">
    <property type="match status" value="1"/>
</dbReference>
<feature type="region of interest" description="Disordered" evidence="1">
    <location>
        <begin position="323"/>
        <end position="362"/>
    </location>
</feature>
<dbReference type="GO" id="GO:0016702">
    <property type="term" value="F:oxidoreductase activity, acting on single donors with incorporation of molecular oxygen, incorporation of two atoms of oxygen"/>
    <property type="evidence" value="ECO:0007669"/>
    <property type="project" value="InterPro"/>
</dbReference>
<evidence type="ECO:0000256" key="1">
    <source>
        <dbReference type="SAM" id="MobiDB-lite"/>
    </source>
</evidence>
<dbReference type="AlphaFoldDB" id="A0A2T3Z4R1"/>
<dbReference type="CDD" id="cd03457">
    <property type="entry name" value="intradiol_dioxygenase_like"/>
    <property type="match status" value="1"/>
</dbReference>
<dbReference type="Pfam" id="PF00775">
    <property type="entry name" value="Dioxygenase_C"/>
    <property type="match status" value="1"/>
</dbReference>
<dbReference type="OrthoDB" id="121380at2759"/>
<reference evidence="3 4" key="1">
    <citation type="submission" date="2016-07" db="EMBL/GenBank/DDBJ databases">
        <title>Multiple horizontal gene transfer events from other fungi enriched the ability of initially mycotrophic Trichoderma (Ascomycota) to feed on dead plant biomass.</title>
        <authorList>
            <consortium name="DOE Joint Genome Institute"/>
            <person name="Aerts A."/>
            <person name="Atanasova L."/>
            <person name="Chenthamara K."/>
            <person name="Zhang J."/>
            <person name="Grujic M."/>
            <person name="Henrissat B."/>
            <person name="Kuo A."/>
            <person name="Salamov A."/>
            <person name="Lipzen A."/>
            <person name="Labutti K."/>
            <person name="Barry K."/>
            <person name="Miao Y."/>
            <person name="Rahimi M.J."/>
            <person name="Shen Q."/>
            <person name="Grigoriev I.V."/>
            <person name="Kubicek C.P."/>
            <person name="Druzhinina I.S."/>
        </authorList>
    </citation>
    <scope>NUCLEOTIDE SEQUENCE [LARGE SCALE GENOMIC DNA]</scope>
    <source>
        <strain evidence="3 4">CBS 433.97</strain>
    </source>
</reference>
<evidence type="ECO:0000259" key="2">
    <source>
        <dbReference type="Pfam" id="PF00775"/>
    </source>
</evidence>
<dbReference type="SUPFAM" id="SSF49482">
    <property type="entry name" value="Aromatic compound dioxygenase"/>
    <property type="match status" value="1"/>
</dbReference>
<name>A0A2T3Z4R1_TRIA4</name>
<organism evidence="3 4">
    <name type="scientific">Trichoderma asperellum (strain ATCC 204424 / CBS 433.97 / NBRC 101777)</name>
    <dbReference type="NCBI Taxonomy" id="1042311"/>
    <lineage>
        <taxon>Eukaryota</taxon>
        <taxon>Fungi</taxon>
        <taxon>Dikarya</taxon>
        <taxon>Ascomycota</taxon>
        <taxon>Pezizomycotina</taxon>
        <taxon>Sordariomycetes</taxon>
        <taxon>Hypocreomycetidae</taxon>
        <taxon>Hypocreales</taxon>
        <taxon>Hypocreaceae</taxon>
        <taxon>Trichoderma</taxon>
    </lineage>
</organism>
<dbReference type="InterPro" id="IPR015889">
    <property type="entry name" value="Intradiol_dOase_core"/>
</dbReference>
<gene>
    <name evidence="3" type="ORF">M441DRAFT_142556</name>
</gene>
<keyword evidence="4" id="KW-1185">Reference proteome</keyword>
<accession>A0A2T3Z4R1</accession>
<dbReference type="STRING" id="1042311.A0A2T3Z4R1"/>
<dbReference type="InterPro" id="IPR000627">
    <property type="entry name" value="Intradiol_dOase_C"/>
</dbReference>
<dbReference type="Gene3D" id="2.60.130.10">
    <property type="entry name" value="Aromatic compound dioxygenase"/>
    <property type="match status" value="1"/>
</dbReference>
<feature type="domain" description="Intradiol ring-cleavage dioxygenases" evidence="2">
    <location>
        <begin position="110"/>
        <end position="216"/>
    </location>
</feature>
<evidence type="ECO:0000313" key="4">
    <source>
        <dbReference type="Proteomes" id="UP000240493"/>
    </source>
</evidence>
<proteinExistence type="predicted"/>
<dbReference type="Proteomes" id="UP000240493">
    <property type="component" value="Unassembled WGS sequence"/>
</dbReference>
<sequence>MLGVVLVSAHPGHDIGAEVAERSTILRRLTRKDLSHCAAKLNVRGVTARSTKRRRDLAAQHAKGGSLMGRTLDSLLNESHHSTEQYGLETLESTIFASNNSCVLSPEVTEGPYYVSGEYIRKNVTEDQRGVGLVLDIQVLDTETCEPVTGAFLEIWHCNSTGVYSGVSASGNGNSAVDTSNLNATFLRGVQKTDSDGTVQFDTLFPGHYTGRTTHIHVMVHLNATAETNGTLLDTNASHVGQIFFDQDLINQVEATAVYSSNTQTLTTNAEDSIAAQEAETSDPFLEYVLLGTDVQDGLLGWISFGINTTLSKEVNAAATYYQTGGESNPNAGGGGGPGGAPPNGTFPGGTPPSGTPPSGTS</sequence>
<dbReference type="GO" id="GO:0008199">
    <property type="term" value="F:ferric iron binding"/>
    <property type="evidence" value="ECO:0007669"/>
    <property type="project" value="InterPro"/>
</dbReference>